<evidence type="ECO:0000313" key="1">
    <source>
        <dbReference type="EMBL" id="CAG6556654.1"/>
    </source>
</evidence>
<dbReference type="AlphaFoldDB" id="A0A8D8INL9"/>
<name>A0A8D8INL9_CULPI</name>
<reference evidence="1" key="1">
    <citation type="submission" date="2021-05" db="EMBL/GenBank/DDBJ databases">
        <authorList>
            <person name="Alioto T."/>
            <person name="Alioto T."/>
            <person name="Gomez Garrido J."/>
        </authorList>
    </citation>
    <scope>NUCLEOTIDE SEQUENCE</scope>
</reference>
<organism evidence="1">
    <name type="scientific">Culex pipiens</name>
    <name type="common">House mosquito</name>
    <dbReference type="NCBI Taxonomy" id="7175"/>
    <lineage>
        <taxon>Eukaryota</taxon>
        <taxon>Metazoa</taxon>
        <taxon>Ecdysozoa</taxon>
        <taxon>Arthropoda</taxon>
        <taxon>Hexapoda</taxon>
        <taxon>Insecta</taxon>
        <taxon>Pterygota</taxon>
        <taxon>Neoptera</taxon>
        <taxon>Endopterygota</taxon>
        <taxon>Diptera</taxon>
        <taxon>Nematocera</taxon>
        <taxon>Culicoidea</taxon>
        <taxon>Culicidae</taxon>
        <taxon>Culicinae</taxon>
        <taxon>Culicini</taxon>
        <taxon>Culex</taxon>
        <taxon>Culex</taxon>
    </lineage>
</organism>
<dbReference type="EMBL" id="HBUE01256254">
    <property type="protein sequence ID" value="CAG6556654.1"/>
    <property type="molecule type" value="Transcribed_RNA"/>
</dbReference>
<proteinExistence type="predicted"/>
<dbReference type="EMBL" id="HBUE01138852">
    <property type="protein sequence ID" value="CAG6499832.1"/>
    <property type="molecule type" value="Transcribed_RNA"/>
</dbReference>
<protein>
    <submittedName>
        <fullName evidence="1">(northern house mosquito) hypothetical protein</fullName>
    </submittedName>
</protein>
<accession>A0A8D8INL9</accession>
<dbReference type="EMBL" id="HBUE01151255">
    <property type="protein sequence ID" value="CAG6505355.1"/>
    <property type="molecule type" value="Transcribed_RNA"/>
</dbReference>
<sequence>MMVAPMLVPPHLAHSEISLSLSPAHSHLSEIGLRSVQCFLESLQQYTYLSLPVVLGPVTVPTELGKVLTVVECHLGFGGVLDLCQDVLLAVWFLGLVAQIVDPDPVALGPQLVERGVVDFEPLVAAAVG</sequence>